<evidence type="ECO:0000313" key="1">
    <source>
        <dbReference type="EMBL" id="EOB00971.1"/>
    </source>
</evidence>
<name>R0JU31_ANAPL</name>
<protein>
    <submittedName>
        <fullName evidence="1">Uncharacterized protein</fullName>
    </submittedName>
</protein>
<evidence type="ECO:0000313" key="2">
    <source>
        <dbReference type="Proteomes" id="UP000296049"/>
    </source>
</evidence>
<reference evidence="2" key="1">
    <citation type="journal article" date="2013" name="Nat. Genet.">
        <title>The duck genome and transcriptome provide insight into an avian influenza virus reservoir species.</title>
        <authorList>
            <person name="Huang Y."/>
            <person name="Li Y."/>
            <person name="Burt D.W."/>
            <person name="Chen H."/>
            <person name="Zhang Y."/>
            <person name="Qian W."/>
            <person name="Kim H."/>
            <person name="Gan S."/>
            <person name="Zhao Y."/>
            <person name="Li J."/>
            <person name="Yi K."/>
            <person name="Feng H."/>
            <person name="Zhu P."/>
            <person name="Li B."/>
            <person name="Liu Q."/>
            <person name="Fairley S."/>
            <person name="Magor K.E."/>
            <person name="Du Z."/>
            <person name="Hu X."/>
            <person name="Goodman L."/>
            <person name="Tafer H."/>
            <person name="Vignal A."/>
            <person name="Lee T."/>
            <person name="Kim K.W."/>
            <person name="Sheng Z."/>
            <person name="An Y."/>
            <person name="Searle S."/>
            <person name="Herrero J."/>
            <person name="Groenen M.A."/>
            <person name="Crooijmans R.P."/>
            <person name="Faraut T."/>
            <person name="Cai Q."/>
            <person name="Webster R.G."/>
            <person name="Aldridge J.R."/>
            <person name="Warren W.C."/>
            <person name="Bartschat S."/>
            <person name="Kehr S."/>
            <person name="Marz M."/>
            <person name="Stadler P.F."/>
            <person name="Smith J."/>
            <person name="Kraus R.H."/>
            <person name="Zhao Y."/>
            <person name="Ren L."/>
            <person name="Fei J."/>
            <person name="Morisson M."/>
            <person name="Kaiser P."/>
            <person name="Griffin D.K."/>
            <person name="Rao M."/>
            <person name="Pitel F."/>
            <person name="Wang J."/>
            <person name="Li N."/>
        </authorList>
    </citation>
    <scope>NUCLEOTIDE SEQUENCE [LARGE SCALE GENOMIC DNA]</scope>
</reference>
<dbReference type="Proteomes" id="UP000296049">
    <property type="component" value="Unassembled WGS sequence"/>
</dbReference>
<dbReference type="AlphaFoldDB" id="R0JU31"/>
<accession>R0JU31</accession>
<sequence>MKSTEGHWIPVFAIKKQAALPAPPHGPTVMFHPVPLGHTGDGSSSSLSCLGVHTKPTITLKGMLGGTQGSTAAFLFYSKHPGWYLSQASRELEPGLLPADASNWIPPGAVQLGEVTSPGMIWSLLAVLGCCEQAAEVLQSQGPCPVWSSLPGTDRQLSLGCKNRSIASTALTGSPSPAPVTVTSLGSIARTAGCDLWMTTSAFDLQQNPSPDGALFIAQKGDKHPKALTWMTQTGGEKRSLLPLLTRPGKVKRSQSHRIFSHLAGTRIMEDTTQSPEKGHCLSKLCLEEQTGGLGESTSQAQASEIPGAGTGTGDIGTDYLVTSTMPAPPERAGHQLQSYAASLQRGKIPWILRRFPGNTPLVNKGIPQEICAHTGFPEEQSPPVPNGNSKYKAIWDSKRSMAMHFSKGNKTANEGPNPPGLLLGQQTGEELLLFDAMGLMSAHFSGSIPFIQERLFPPPNPSISG</sequence>
<keyword evidence="2" id="KW-1185">Reference proteome</keyword>
<organism evidence="1 2">
    <name type="scientific">Anas platyrhynchos</name>
    <name type="common">Mallard</name>
    <name type="synonym">Anas boschas</name>
    <dbReference type="NCBI Taxonomy" id="8839"/>
    <lineage>
        <taxon>Eukaryota</taxon>
        <taxon>Metazoa</taxon>
        <taxon>Chordata</taxon>
        <taxon>Craniata</taxon>
        <taxon>Vertebrata</taxon>
        <taxon>Euteleostomi</taxon>
        <taxon>Archelosauria</taxon>
        <taxon>Archosauria</taxon>
        <taxon>Dinosauria</taxon>
        <taxon>Saurischia</taxon>
        <taxon>Theropoda</taxon>
        <taxon>Coelurosauria</taxon>
        <taxon>Aves</taxon>
        <taxon>Neognathae</taxon>
        <taxon>Galloanserae</taxon>
        <taxon>Anseriformes</taxon>
        <taxon>Anatidae</taxon>
        <taxon>Anatinae</taxon>
        <taxon>Anas</taxon>
    </lineage>
</organism>
<gene>
    <name evidence="1" type="ORF">Anapl_00476</name>
</gene>
<proteinExistence type="predicted"/>
<dbReference type="EMBL" id="KB743145">
    <property type="protein sequence ID" value="EOB00971.1"/>
    <property type="molecule type" value="Genomic_DNA"/>
</dbReference>